<name>A0A2P2MPK1_RHIMU</name>
<reference evidence="1" key="1">
    <citation type="submission" date="2018-02" db="EMBL/GenBank/DDBJ databases">
        <title>Rhizophora mucronata_Transcriptome.</title>
        <authorList>
            <person name="Meera S.P."/>
            <person name="Sreeshan A."/>
            <person name="Augustine A."/>
        </authorList>
    </citation>
    <scope>NUCLEOTIDE SEQUENCE</scope>
    <source>
        <tissue evidence="1">Leaf</tissue>
    </source>
</reference>
<protein>
    <submittedName>
        <fullName evidence="1">Disease resistance protein RGA2</fullName>
    </submittedName>
</protein>
<proteinExistence type="predicted"/>
<accession>A0A2P2MPK1</accession>
<sequence length="18" mass="2290">MKRTRLKNYFCQISTRLM</sequence>
<evidence type="ECO:0000313" key="1">
    <source>
        <dbReference type="EMBL" id="MBX32126.1"/>
    </source>
</evidence>
<dbReference type="AlphaFoldDB" id="A0A2P2MPK1"/>
<organism evidence="1">
    <name type="scientific">Rhizophora mucronata</name>
    <name type="common">Asiatic mangrove</name>
    <dbReference type="NCBI Taxonomy" id="61149"/>
    <lineage>
        <taxon>Eukaryota</taxon>
        <taxon>Viridiplantae</taxon>
        <taxon>Streptophyta</taxon>
        <taxon>Embryophyta</taxon>
        <taxon>Tracheophyta</taxon>
        <taxon>Spermatophyta</taxon>
        <taxon>Magnoliopsida</taxon>
        <taxon>eudicotyledons</taxon>
        <taxon>Gunneridae</taxon>
        <taxon>Pentapetalae</taxon>
        <taxon>rosids</taxon>
        <taxon>fabids</taxon>
        <taxon>Malpighiales</taxon>
        <taxon>Rhizophoraceae</taxon>
        <taxon>Rhizophora</taxon>
    </lineage>
</organism>
<dbReference type="EMBL" id="GGEC01051642">
    <property type="protein sequence ID" value="MBX32126.1"/>
    <property type="molecule type" value="Transcribed_RNA"/>
</dbReference>